<evidence type="ECO:0000256" key="1">
    <source>
        <dbReference type="SAM" id="Coils"/>
    </source>
</evidence>
<dbReference type="InterPro" id="IPR007321">
    <property type="entry name" value="Transposase_28"/>
</dbReference>
<feature type="compositionally biased region" description="Acidic residues" evidence="2">
    <location>
        <begin position="1"/>
        <end position="10"/>
    </location>
</feature>
<keyword evidence="1" id="KW-0175">Coiled coil</keyword>
<feature type="coiled-coil region" evidence="1">
    <location>
        <begin position="614"/>
        <end position="665"/>
    </location>
</feature>
<feature type="compositionally biased region" description="Low complexity" evidence="2">
    <location>
        <begin position="293"/>
        <end position="306"/>
    </location>
</feature>
<feature type="region of interest" description="Disordered" evidence="2">
    <location>
        <begin position="771"/>
        <end position="812"/>
    </location>
</feature>
<dbReference type="AlphaFoldDB" id="A0AAD8RM88"/>
<dbReference type="PANTHER" id="PTHR33026">
    <property type="entry name" value="OS06G0360600 PROTEIN"/>
    <property type="match status" value="1"/>
</dbReference>
<dbReference type="PANTHER" id="PTHR33026:SF7">
    <property type="entry name" value="OS03G0100275 PROTEIN"/>
    <property type="match status" value="1"/>
</dbReference>
<dbReference type="Proteomes" id="UP001231189">
    <property type="component" value="Unassembled WGS sequence"/>
</dbReference>
<feature type="region of interest" description="Disordered" evidence="2">
    <location>
        <begin position="1"/>
        <end position="30"/>
    </location>
</feature>
<feature type="compositionally biased region" description="Pro residues" evidence="2">
    <location>
        <begin position="379"/>
        <end position="392"/>
    </location>
</feature>
<feature type="compositionally biased region" description="Low complexity" evidence="2">
    <location>
        <begin position="353"/>
        <end position="373"/>
    </location>
</feature>
<protein>
    <recommendedName>
        <fullName evidence="3">Transposase (putative) gypsy type domain-containing protein</fullName>
    </recommendedName>
</protein>
<organism evidence="4 5">
    <name type="scientific">Lolium multiflorum</name>
    <name type="common">Italian ryegrass</name>
    <name type="synonym">Lolium perenne subsp. multiflorum</name>
    <dbReference type="NCBI Taxonomy" id="4521"/>
    <lineage>
        <taxon>Eukaryota</taxon>
        <taxon>Viridiplantae</taxon>
        <taxon>Streptophyta</taxon>
        <taxon>Embryophyta</taxon>
        <taxon>Tracheophyta</taxon>
        <taxon>Spermatophyta</taxon>
        <taxon>Magnoliopsida</taxon>
        <taxon>Liliopsida</taxon>
        <taxon>Poales</taxon>
        <taxon>Poaceae</taxon>
        <taxon>BOP clade</taxon>
        <taxon>Pooideae</taxon>
        <taxon>Poodae</taxon>
        <taxon>Poeae</taxon>
        <taxon>Poeae Chloroplast Group 2 (Poeae type)</taxon>
        <taxon>Loliodinae</taxon>
        <taxon>Loliinae</taxon>
        <taxon>Lolium</taxon>
    </lineage>
</organism>
<feature type="region of interest" description="Disordered" evidence="2">
    <location>
        <begin position="282"/>
        <end position="402"/>
    </location>
</feature>
<dbReference type="EMBL" id="JAUUTY010000005">
    <property type="protein sequence ID" value="KAK1626742.1"/>
    <property type="molecule type" value="Genomic_DNA"/>
</dbReference>
<dbReference type="Pfam" id="PF04195">
    <property type="entry name" value="Transposase_28"/>
    <property type="match status" value="1"/>
</dbReference>
<reference evidence="4" key="1">
    <citation type="submission" date="2023-07" db="EMBL/GenBank/DDBJ databases">
        <title>A chromosome-level genome assembly of Lolium multiflorum.</title>
        <authorList>
            <person name="Chen Y."/>
            <person name="Copetti D."/>
            <person name="Kolliker R."/>
            <person name="Studer B."/>
        </authorList>
    </citation>
    <scope>NUCLEOTIDE SEQUENCE</scope>
    <source>
        <strain evidence="4">02402/16</strain>
        <tissue evidence="4">Leaf</tissue>
    </source>
</reference>
<feature type="domain" description="Transposase (putative) gypsy type" evidence="3">
    <location>
        <begin position="74"/>
        <end position="141"/>
    </location>
</feature>
<proteinExistence type="predicted"/>
<gene>
    <name evidence="4" type="ORF">QYE76_001057</name>
</gene>
<feature type="compositionally biased region" description="Acidic residues" evidence="2">
    <location>
        <begin position="778"/>
        <end position="804"/>
    </location>
</feature>
<accession>A0AAD8RM88</accession>
<keyword evidence="5" id="KW-1185">Reference proteome</keyword>
<evidence type="ECO:0000259" key="3">
    <source>
        <dbReference type="Pfam" id="PF04195"/>
    </source>
</evidence>
<evidence type="ECO:0000313" key="5">
    <source>
        <dbReference type="Proteomes" id="UP001231189"/>
    </source>
</evidence>
<comment type="caution">
    <text evidence="4">The sequence shown here is derived from an EMBL/GenBank/DDBJ whole genome shotgun (WGS) entry which is preliminary data.</text>
</comment>
<name>A0AAD8RM88_LOLMU</name>
<evidence type="ECO:0000256" key="2">
    <source>
        <dbReference type="SAM" id="MobiDB-lite"/>
    </source>
</evidence>
<evidence type="ECO:0000313" key="4">
    <source>
        <dbReference type="EMBL" id="KAK1626742.1"/>
    </source>
</evidence>
<sequence length="812" mass="89497">MLQEEIDGLGEEAGGPDQDAGPDPASYTRGAWKGSNVSEVEIDWLYRSRRIPEEVFCRIPDGELEPAPNPGEVVVFTAHFERGFGLPASDFFRRFLDFYELQPHHLPGNAVFYLSSFISFIEGFVGLLPTIETFARFYNLRINSIQDPQLPIPKPVVHAPARTNWRFSPKNSHDETDRIIQFIKTLNNSTNICADDIVHAFVSRRVVPLQRRAHKMCQMTGRFDPTRITTFLLSKSDVVAKAKQICKTKMPVDWKWGLQPHSHRRPPASQVLEHVTPLATEVGYPPVSRARKAPAPEAGSSSAPASKRQKILSSGPPKKKKKKNTIPISSGPALEQTGWSEPLVPPVLEKTSKVPTSSPTKTSSSIPSKPPSSAKGTAAPPPASANKPPPAPSSKKFSRKSANITAEQLSGAVQAASAQPTGSQALTLHAGRAAIATSEKVSAQLGRIVELNRGKANLGSLQRYVDDWNLSDMTEATLGLGKDGKPAVDVQGLRSTVQHMHRLKRSVREFDNDWHDVNNNVLHVLDSRKKIFENLLWEHRDLTEAFAALQLTHSRCQGFFCATALPEASLDDLVSQVAALKGKPDLSHQRDLQAQRNETANLKEQLVLAGLQHAGALKEAISAGEAKVEEAKKQLADAQEQLRQELEEERKLRKLEQERNNELSLVQASIGQLIKDVDDKARSRYVPKRPLLSSIADRLLDAGKQLSEWRHSTAWAGADMALWFVCSWYESLDLSTLNTMCGDAPTNTDPAKATARRDWAYRIACYASTSTFIPPPADIEDELTDDEEEAKDGEAEEEAEENAPEEAAAGNN</sequence>